<keyword evidence="4" id="KW-1185">Reference proteome</keyword>
<feature type="region of interest" description="Disordered" evidence="1">
    <location>
        <begin position="17"/>
        <end position="52"/>
    </location>
</feature>
<sequence length="381" mass="43463">MQSKPFVLCHTFHVQRSNSPPNIQTAGQLQSQRRSQTGDTTSGTPGINESTSPPVNFRLNAFNPRFQMFDLLFDRFGLAYSRLFPPMARRILEFFTLIMAFSGLGILIYIHIMFVRSPPTCLDHLRPDDYLSQNLKSSSHGQSPVSFGSDFIPSISDEDLESEGKSRKEEDKKPFDFLFFRMFRSGGPTDDPKPALSTQPNGLSEKPVEKWPREGVLRVEVLRNAPADYDLAASYAKEFAHREIDESYYLESSPGSSENSETSSNNLKSDSLISKQSIIKKSRESSSGLRSYLEQEYYKMRHRLSSLFSLTWHNAEISEEQETLASEEVSVVNSDDKKDKENTFVAVILLQYRLWMRLWDFIKHTFCKLSALTNPVFASEP</sequence>
<dbReference type="AlphaFoldDB" id="A0A3S5APM2"/>
<feature type="transmembrane region" description="Helical" evidence="2">
    <location>
        <begin position="91"/>
        <end position="114"/>
    </location>
</feature>
<evidence type="ECO:0000313" key="4">
    <source>
        <dbReference type="Proteomes" id="UP000784294"/>
    </source>
</evidence>
<feature type="compositionally biased region" description="Low complexity" evidence="1">
    <location>
        <begin position="251"/>
        <end position="268"/>
    </location>
</feature>
<evidence type="ECO:0000256" key="2">
    <source>
        <dbReference type="SAM" id="Phobius"/>
    </source>
</evidence>
<proteinExistence type="predicted"/>
<feature type="region of interest" description="Disordered" evidence="1">
    <location>
        <begin position="249"/>
        <end position="268"/>
    </location>
</feature>
<dbReference type="GO" id="GO:1904294">
    <property type="term" value="P:positive regulation of ERAD pathway"/>
    <property type="evidence" value="ECO:0007669"/>
    <property type="project" value="TreeGrafter"/>
</dbReference>
<dbReference type="EMBL" id="CAAALY010098288">
    <property type="protein sequence ID" value="VEL28859.1"/>
    <property type="molecule type" value="Genomic_DNA"/>
</dbReference>
<reference evidence="3" key="1">
    <citation type="submission" date="2018-11" db="EMBL/GenBank/DDBJ databases">
        <authorList>
            <consortium name="Pathogen Informatics"/>
        </authorList>
    </citation>
    <scope>NUCLEOTIDE SEQUENCE</scope>
</reference>
<feature type="region of interest" description="Disordered" evidence="1">
    <location>
        <begin position="186"/>
        <end position="209"/>
    </location>
</feature>
<protein>
    <submittedName>
        <fullName evidence="3">Uncharacterized protein</fullName>
    </submittedName>
</protein>
<dbReference type="GO" id="GO:0034976">
    <property type="term" value="P:response to endoplasmic reticulum stress"/>
    <property type="evidence" value="ECO:0007669"/>
    <property type="project" value="TreeGrafter"/>
</dbReference>
<name>A0A3S5APM2_9PLAT</name>
<dbReference type="OrthoDB" id="6779347at2759"/>
<comment type="caution">
    <text evidence="3">The sequence shown here is derived from an EMBL/GenBank/DDBJ whole genome shotgun (WGS) entry which is preliminary data.</text>
</comment>
<evidence type="ECO:0000313" key="3">
    <source>
        <dbReference type="EMBL" id="VEL28859.1"/>
    </source>
</evidence>
<keyword evidence="2" id="KW-1133">Transmembrane helix</keyword>
<dbReference type="InterPro" id="IPR019144">
    <property type="entry name" value="Membralin"/>
</dbReference>
<organism evidence="3 4">
    <name type="scientific">Protopolystoma xenopodis</name>
    <dbReference type="NCBI Taxonomy" id="117903"/>
    <lineage>
        <taxon>Eukaryota</taxon>
        <taxon>Metazoa</taxon>
        <taxon>Spiralia</taxon>
        <taxon>Lophotrochozoa</taxon>
        <taxon>Platyhelminthes</taxon>
        <taxon>Monogenea</taxon>
        <taxon>Polyopisthocotylea</taxon>
        <taxon>Polystomatidea</taxon>
        <taxon>Polystomatidae</taxon>
        <taxon>Protopolystoma</taxon>
    </lineage>
</organism>
<dbReference type="Proteomes" id="UP000784294">
    <property type="component" value="Unassembled WGS sequence"/>
</dbReference>
<gene>
    <name evidence="3" type="ORF">PXEA_LOCUS22299</name>
</gene>
<accession>A0A3S5APM2</accession>
<keyword evidence="2" id="KW-0472">Membrane</keyword>
<dbReference type="Pfam" id="PF09746">
    <property type="entry name" value="Membralin"/>
    <property type="match status" value="2"/>
</dbReference>
<dbReference type="PANTHER" id="PTHR21650">
    <property type="entry name" value="MEMBRALIN/KINETOCHORE PROTEIN NUF2"/>
    <property type="match status" value="1"/>
</dbReference>
<dbReference type="GO" id="GO:0005783">
    <property type="term" value="C:endoplasmic reticulum"/>
    <property type="evidence" value="ECO:0007669"/>
    <property type="project" value="TreeGrafter"/>
</dbReference>
<keyword evidence="2" id="KW-0812">Transmembrane</keyword>
<evidence type="ECO:0000256" key="1">
    <source>
        <dbReference type="SAM" id="MobiDB-lite"/>
    </source>
</evidence>
<dbReference type="PANTHER" id="PTHR21650:SF4">
    <property type="entry name" value="MEMBRALIN"/>
    <property type="match status" value="1"/>
</dbReference>